<keyword evidence="4 5" id="KW-0472">Membrane</keyword>
<dbReference type="OrthoDB" id="111412at2157"/>
<feature type="transmembrane region" description="Helical" evidence="5">
    <location>
        <begin position="67"/>
        <end position="84"/>
    </location>
</feature>
<dbReference type="InterPro" id="IPR002657">
    <property type="entry name" value="BilAc:Na_symport/Acr3"/>
</dbReference>
<feature type="transmembrane region" description="Helical" evidence="5">
    <location>
        <begin position="192"/>
        <end position="213"/>
    </location>
</feature>
<evidence type="ECO:0000313" key="7">
    <source>
        <dbReference type="Proteomes" id="UP000199062"/>
    </source>
</evidence>
<feature type="transmembrane region" description="Helical" evidence="5">
    <location>
        <begin position="40"/>
        <end position="61"/>
    </location>
</feature>
<dbReference type="InterPro" id="IPR038770">
    <property type="entry name" value="Na+/solute_symporter_sf"/>
</dbReference>
<dbReference type="GO" id="GO:0016020">
    <property type="term" value="C:membrane"/>
    <property type="evidence" value="ECO:0007669"/>
    <property type="project" value="UniProtKB-SubCell"/>
</dbReference>
<dbReference type="AlphaFoldDB" id="A0A1I6M3U1"/>
<feature type="transmembrane region" description="Helical" evidence="5">
    <location>
        <begin position="133"/>
        <end position="153"/>
    </location>
</feature>
<evidence type="ECO:0000256" key="2">
    <source>
        <dbReference type="ARBA" id="ARBA00022692"/>
    </source>
</evidence>
<dbReference type="Proteomes" id="UP000199062">
    <property type="component" value="Unassembled WGS sequence"/>
</dbReference>
<evidence type="ECO:0000256" key="4">
    <source>
        <dbReference type="ARBA" id="ARBA00023136"/>
    </source>
</evidence>
<proteinExistence type="predicted"/>
<evidence type="ECO:0000313" key="6">
    <source>
        <dbReference type="EMBL" id="SFS10397.1"/>
    </source>
</evidence>
<keyword evidence="7" id="KW-1185">Reference proteome</keyword>
<dbReference type="PANTHER" id="PTHR10361:SF28">
    <property type="entry name" value="P3 PROTEIN-RELATED"/>
    <property type="match status" value="1"/>
</dbReference>
<feature type="transmembrane region" description="Helical" evidence="5">
    <location>
        <begin position="165"/>
        <end position="186"/>
    </location>
</feature>
<organism evidence="6 7">
    <name type="scientific">Halomicrobium zhouii</name>
    <dbReference type="NCBI Taxonomy" id="767519"/>
    <lineage>
        <taxon>Archaea</taxon>
        <taxon>Methanobacteriati</taxon>
        <taxon>Methanobacteriota</taxon>
        <taxon>Stenosarchaea group</taxon>
        <taxon>Halobacteria</taxon>
        <taxon>Halobacteriales</taxon>
        <taxon>Haloarculaceae</taxon>
        <taxon>Halomicrobium</taxon>
    </lineage>
</organism>
<dbReference type="Pfam" id="PF01758">
    <property type="entry name" value="SBF"/>
    <property type="match status" value="1"/>
</dbReference>
<comment type="subcellular location">
    <subcellularLocation>
        <location evidence="1">Membrane</location>
        <topology evidence="1">Multi-pass membrane protein</topology>
    </subcellularLocation>
</comment>
<gene>
    <name evidence="6" type="ORF">SAMN05216559_3721</name>
</gene>
<feature type="transmembrane region" description="Helical" evidence="5">
    <location>
        <begin position="96"/>
        <end position="121"/>
    </location>
</feature>
<evidence type="ECO:0000256" key="1">
    <source>
        <dbReference type="ARBA" id="ARBA00004141"/>
    </source>
</evidence>
<dbReference type="STRING" id="767519.SAMN05216559_3721"/>
<reference evidence="6 7" key="1">
    <citation type="submission" date="2016-10" db="EMBL/GenBank/DDBJ databases">
        <authorList>
            <person name="de Groot N.N."/>
        </authorList>
    </citation>
    <scope>NUCLEOTIDE SEQUENCE [LARGE SCALE GENOMIC DNA]</scope>
    <source>
        <strain evidence="6 7">CGMCC 1.10457</strain>
    </source>
</reference>
<dbReference type="Gene3D" id="1.20.1530.20">
    <property type="match status" value="1"/>
</dbReference>
<evidence type="ECO:0000256" key="5">
    <source>
        <dbReference type="SAM" id="Phobius"/>
    </source>
</evidence>
<dbReference type="InterPro" id="IPR004710">
    <property type="entry name" value="Bilac:Na_transpt"/>
</dbReference>
<sequence>MTVTAVVDFVTVVFVLATMFSMGLALTADEILASLGHHRLMAKSLLVNLVLAPLLAFAFVLTVPMETGHVVGLLLIAMAPGAPFGPKLAEISRSDVAFASGLMAVLGVVSVATIPVTVALLMPGDVAADPVGIARIVVLTQLLPLVGGLAVRARFQSVATRLHPPVQKLSTALLVLLVVLLTAAYAGEMRQLVGTGTLLISTVVVGGSLLLGYALGGPAKSTREVLATTTAARNVAIALLIATTSFPEPAVLTIIVAFGLLSLVVSGPVAGLWGRDTQGQPANEQT</sequence>
<evidence type="ECO:0000256" key="3">
    <source>
        <dbReference type="ARBA" id="ARBA00022989"/>
    </source>
</evidence>
<feature type="transmembrane region" description="Helical" evidence="5">
    <location>
        <begin position="225"/>
        <end position="244"/>
    </location>
</feature>
<keyword evidence="3 5" id="KW-1133">Transmembrane helix</keyword>
<feature type="transmembrane region" description="Helical" evidence="5">
    <location>
        <begin position="250"/>
        <end position="273"/>
    </location>
</feature>
<feature type="transmembrane region" description="Helical" evidence="5">
    <location>
        <begin position="6"/>
        <end position="28"/>
    </location>
</feature>
<dbReference type="EMBL" id="FOZK01000004">
    <property type="protein sequence ID" value="SFS10397.1"/>
    <property type="molecule type" value="Genomic_DNA"/>
</dbReference>
<keyword evidence="2 5" id="KW-0812">Transmembrane</keyword>
<accession>A0A1I6M3U1</accession>
<dbReference type="PANTHER" id="PTHR10361">
    <property type="entry name" value="SODIUM-BILE ACID COTRANSPORTER"/>
    <property type="match status" value="1"/>
</dbReference>
<name>A0A1I6M3U1_9EURY</name>
<protein>
    <submittedName>
        <fullName evidence="6">Bile acid:Na+ symporter, BASS family</fullName>
    </submittedName>
</protein>